<evidence type="ECO:0000256" key="3">
    <source>
        <dbReference type="ARBA" id="ARBA00013368"/>
    </source>
</evidence>
<accession>A0A1Q2D554</accession>
<dbReference type="STRING" id="633807.BW732_04180"/>
<feature type="coiled-coil region" evidence="4">
    <location>
        <begin position="288"/>
        <end position="382"/>
    </location>
</feature>
<dbReference type="SUPFAM" id="SSF52540">
    <property type="entry name" value="P-loop containing nucleoside triphosphate hydrolases"/>
    <property type="match status" value="1"/>
</dbReference>
<feature type="coiled-coil region" evidence="4">
    <location>
        <begin position="121"/>
        <end position="165"/>
    </location>
</feature>
<dbReference type="Pfam" id="PF13558">
    <property type="entry name" value="SbcC_Walker_B"/>
    <property type="match status" value="1"/>
</dbReference>
<keyword evidence="6" id="KW-1185">Reference proteome</keyword>
<dbReference type="PANTHER" id="PTHR32114">
    <property type="entry name" value="ABC TRANSPORTER ABCH.3"/>
    <property type="match status" value="1"/>
</dbReference>
<dbReference type="PANTHER" id="PTHR32114:SF2">
    <property type="entry name" value="ABC TRANSPORTER ABCH.3"/>
    <property type="match status" value="1"/>
</dbReference>
<evidence type="ECO:0000313" key="6">
    <source>
        <dbReference type="Proteomes" id="UP000188246"/>
    </source>
</evidence>
<evidence type="ECO:0000256" key="1">
    <source>
        <dbReference type="ARBA" id="ARBA00006930"/>
    </source>
</evidence>
<dbReference type="KEGG" id="vpi:BW732_04180"/>
<sequence>MEQAKRVAKSDLAKQLIQQLMSDLLPGEPCPVCGSLEHPKSDAQHMVTDTTATVHTLTNELDQLDVELESVRLVYQTLTGQLTGYQQQLDQLALAIDTKKASIQADLPKSISPNSPVSEWKESLEVCATDIKKQIKQLQKQLIVIDQAKEDSIRCQDELDILSKRQATIQLVLSDCQQVLASHQGVLESISQKLPSHNLQGDSLQEEKIQLMQIISTWQNDLEKQQHELVETQQALQIKQVTKVNYDNQLDELEKRTAQLSTQLMSHLVDNQLSFDEFLALRPKLPELEAIIEKVQQFEKEEYALKRELQLLTKELANQMPVELEEWQVMCDNLKVELDVSKQELAEQRFIMDANEQVMNRIQALLTKAAKDLEQLQELTELSDVLNGDGMNKLSLERYVLQLYLAEILRLANQRLALLTTGRYRFEINHEQGSYKKSTGLEMNIFDDFTGVSRSVNTLSGGESFIAALSLSLALTEVIQQNAGGIMIDAMFIDEGFGSLDEESLEMAIRSLELIRGDGRLIGIISHVRELKERILQQLQVIASPEGKSRIKERLEFE</sequence>
<evidence type="ECO:0000313" key="5">
    <source>
        <dbReference type="EMBL" id="AQP53504.1"/>
    </source>
</evidence>
<comment type="similarity">
    <text evidence="1">Belongs to the SMC family. SbcC subfamily.</text>
</comment>
<evidence type="ECO:0000256" key="2">
    <source>
        <dbReference type="ARBA" id="ARBA00011322"/>
    </source>
</evidence>
<keyword evidence="4" id="KW-0175">Coiled coil</keyword>
<dbReference type="AlphaFoldDB" id="A0A1Q2D554"/>
<evidence type="ECO:0000256" key="4">
    <source>
        <dbReference type="SAM" id="Coils"/>
    </source>
</evidence>
<feature type="coiled-coil region" evidence="4">
    <location>
        <begin position="215"/>
        <end position="263"/>
    </location>
</feature>
<dbReference type="RefSeq" id="WP_077275594.1">
    <property type="nucleotide sequence ID" value="NZ_CP019609.1"/>
</dbReference>
<dbReference type="Gene3D" id="3.40.50.300">
    <property type="entry name" value="P-loop containing nucleotide triphosphate hydrolases"/>
    <property type="match status" value="1"/>
</dbReference>
<protein>
    <recommendedName>
        <fullName evidence="3">Nuclease SbcCD subunit C</fullName>
    </recommendedName>
</protein>
<reference evidence="5 6" key="1">
    <citation type="journal article" date="2010" name="Int. J. Syst. Evol. Microbiol.">
        <title>Vagococcus penaei sp. nov., isolated from spoilage microbiota of cooked shrimp (Penaeus vannamei).</title>
        <authorList>
            <person name="Jaffres E."/>
            <person name="Prevost H."/>
            <person name="Rossero A."/>
            <person name="Joffraud J.J."/>
            <person name="Dousset X."/>
        </authorList>
    </citation>
    <scope>NUCLEOTIDE SEQUENCE [LARGE SCALE GENOMIC DNA]</scope>
    <source>
        <strain evidence="5 6">CD276</strain>
    </source>
</reference>
<gene>
    <name evidence="5" type="ORF">BW732_04180</name>
</gene>
<proteinExistence type="inferred from homology"/>
<dbReference type="EMBL" id="CP019609">
    <property type="protein sequence ID" value="AQP53504.1"/>
    <property type="molecule type" value="Genomic_DNA"/>
</dbReference>
<comment type="subunit">
    <text evidence="2">Heterodimer of SbcC and SbcD.</text>
</comment>
<dbReference type="Proteomes" id="UP000188246">
    <property type="component" value="Chromosome"/>
</dbReference>
<name>A0A1Q2D554_9ENTE</name>
<organism evidence="5 6">
    <name type="scientific">Vagococcus penaei</name>
    <dbReference type="NCBI Taxonomy" id="633807"/>
    <lineage>
        <taxon>Bacteria</taxon>
        <taxon>Bacillati</taxon>
        <taxon>Bacillota</taxon>
        <taxon>Bacilli</taxon>
        <taxon>Lactobacillales</taxon>
        <taxon>Enterococcaceae</taxon>
        <taxon>Vagococcus</taxon>
    </lineage>
</organism>
<dbReference type="InterPro" id="IPR027417">
    <property type="entry name" value="P-loop_NTPase"/>
</dbReference>